<dbReference type="Gene3D" id="3.30.40.10">
    <property type="entry name" value="Zinc/RING finger domain, C3HC4 (zinc finger)"/>
    <property type="match status" value="1"/>
</dbReference>
<dbReference type="GO" id="GO:0008270">
    <property type="term" value="F:zinc ion binding"/>
    <property type="evidence" value="ECO:0007669"/>
    <property type="project" value="UniProtKB-KW"/>
</dbReference>
<evidence type="ECO:0000256" key="1">
    <source>
        <dbReference type="ARBA" id="ARBA00022771"/>
    </source>
</evidence>
<sequence length="184" mass="20480">MGTGNGGKAGNLPIFGLEAGQLKTINKFKIGKSESTRKPIDDAQVKTRSEELYKNSSSSNEKDTVTILEEKLSDLEAQKILLIKEKRKKELKEKIRQAEEDLRVLSALPTGSEDGEKTCIFCADVLRNPRKFGCEHAFCSKCFDEAFKFQEACPACGKKIAENQQNVCSDLPHWNYGSDDVNNS</sequence>
<evidence type="ECO:0000256" key="3">
    <source>
        <dbReference type="PROSITE-ProRule" id="PRU00175"/>
    </source>
</evidence>
<name>A0AAE0THS6_9BIVA</name>
<feature type="region of interest" description="Disordered" evidence="4">
    <location>
        <begin position="35"/>
        <end position="61"/>
    </location>
</feature>
<reference evidence="6" key="3">
    <citation type="submission" date="2023-05" db="EMBL/GenBank/DDBJ databases">
        <authorList>
            <person name="Smith C.H."/>
        </authorList>
    </citation>
    <scope>NUCLEOTIDE SEQUENCE</scope>
    <source>
        <strain evidence="6">CHS0354</strain>
        <tissue evidence="6">Mantle</tissue>
    </source>
</reference>
<keyword evidence="7" id="KW-1185">Reference proteome</keyword>
<proteinExistence type="predicted"/>
<evidence type="ECO:0000313" key="6">
    <source>
        <dbReference type="EMBL" id="KAK3610466.1"/>
    </source>
</evidence>
<reference evidence="6" key="1">
    <citation type="journal article" date="2021" name="Genome Biol. Evol.">
        <title>A High-Quality Reference Genome for a Parasitic Bivalve with Doubly Uniparental Inheritance (Bivalvia: Unionida).</title>
        <authorList>
            <person name="Smith C.H."/>
        </authorList>
    </citation>
    <scope>NUCLEOTIDE SEQUENCE</scope>
    <source>
        <strain evidence="6">CHS0354</strain>
    </source>
</reference>
<protein>
    <recommendedName>
        <fullName evidence="5">RING-type domain-containing protein</fullName>
    </recommendedName>
</protein>
<evidence type="ECO:0000313" key="7">
    <source>
        <dbReference type="Proteomes" id="UP001195483"/>
    </source>
</evidence>
<organism evidence="6 7">
    <name type="scientific">Potamilus streckersoni</name>
    <dbReference type="NCBI Taxonomy" id="2493646"/>
    <lineage>
        <taxon>Eukaryota</taxon>
        <taxon>Metazoa</taxon>
        <taxon>Spiralia</taxon>
        <taxon>Lophotrochozoa</taxon>
        <taxon>Mollusca</taxon>
        <taxon>Bivalvia</taxon>
        <taxon>Autobranchia</taxon>
        <taxon>Heteroconchia</taxon>
        <taxon>Palaeoheterodonta</taxon>
        <taxon>Unionida</taxon>
        <taxon>Unionoidea</taxon>
        <taxon>Unionidae</taxon>
        <taxon>Ambleminae</taxon>
        <taxon>Lampsilini</taxon>
        <taxon>Potamilus</taxon>
    </lineage>
</organism>
<gene>
    <name evidence="6" type="ORF">CHS0354_016655</name>
</gene>
<keyword evidence="1 3" id="KW-0863">Zinc-finger</keyword>
<accession>A0AAE0THS6</accession>
<dbReference type="Proteomes" id="UP001195483">
    <property type="component" value="Unassembled WGS sequence"/>
</dbReference>
<feature type="compositionally biased region" description="Basic and acidic residues" evidence="4">
    <location>
        <begin position="35"/>
        <end position="53"/>
    </location>
</feature>
<dbReference type="PROSITE" id="PS50089">
    <property type="entry name" value="ZF_RING_2"/>
    <property type="match status" value="1"/>
</dbReference>
<feature type="domain" description="RING-type" evidence="5">
    <location>
        <begin position="119"/>
        <end position="156"/>
    </location>
</feature>
<evidence type="ECO:0000256" key="2">
    <source>
        <dbReference type="ARBA" id="ARBA00022833"/>
    </source>
</evidence>
<evidence type="ECO:0000259" key="5">
    <source>
        <dbReference type="PROSITE" id="PS50089"/>
    </source>
</evidence>
<keyword evidence="1 3" id="KW-0479">Metal-binding</keyword>
<dbReference type="InterPro" id="IPR013083">
    <property type="entry name" value="Znf_RING/FYVE/PHD"/>
</dbReference>
<comment type="caution">
    <text evidence="6">The sequence shown here is derived from an EMBL/GenBank/DDBJ whole genome shotgun (WGS) entry which is preliminary data.</text>
</comment>
<dbReference type="EMBL" id="JAEAOA010001024">
    <property type="protein sequence ID" value="KAK3610466.1"/>
    <property type="molecule type" value="Genomic_DNA"/>
</dbReference>
<dbReference type="SUPFAM" id="SSF57850">
    <property type="entry name" value="RING/U-box"/>
    <property type="match status" value="1"/>
</dbReference>
<dbReference type="InterPro" id="IPR001841">
    <property type="entry name" value="Znf_RING"/>
</dbReference>
<dbReference type="AlphaFoldDB" id="A0AAE0THS6"/>
<reference evidence="6" key="2">
    <citation type="journal article" date="2021" name="Genome Biol. Evol.">
        <title>Developing a high-quality reference genome for a parasitic bivalve with doubly uniparental inheritance (Bivalvia: Unionida).</title>
        <authorList>
            <person name="Smith C.H."/>
        </authorList>
    </citation>
    <scope>NUCLEOTIDE SEQUENCE</scope>
    <source>
        <strain evidence="6">CHS0354</strain>
        <tissue evidence="6">Mantle</tissue>
    </source>
</reference>
<evidence type="ECO:0000256" key="4">
    <source>
        <dbReference type="SAM" id="MobiDB-lite"/>
    </source>
</evidence>
<keyword evidence="2" id="KW-0862">Zinc</keyword>
<dbReference type="Pfam" id="PF13923">
    <property type="entry name" value="zf-C3HC4_2"/>
    <property type="match status" value="1"/>
</dbReference>